<organism evidence="1">
    <name type="scientific">Leucothrix mucor</name>
    <dbReference type="NCBI Taxonomy" id="45248"/>
    <lineage>
        <taxon>Bacteria</taxon>
        <taxon>Pseudomonadati</taxon>
        <taxon>Pseudomonadota</taxon>
        <taxon>Gammaproteobacteria</taxon>
        <taxon>Thiotrichales</taxon>
        <taxon>Thiotrichaceae</taxon>
        <taxon>Leucothrix</taxon>
    </lineage>
</organism>
<comment type="caution">
    <text evidence="1">The sequence shown here is derived from an EMBL/GenBank/DDBJ whole genome shotgun (WGS) entry which is preliminary data.</text>
</comment>
<reference evidence="1" key="1">
    <citation type="journal article" date="2020" name="mSystems">
        <title>Genome- and Community-Level Interaction Insights into Carbon Utilization and Element Cycling Functions of Hydrothermarchaeota in Hydrothermal Sediment.</title>
        <authorList>
            <person name="Zhou Z."/>
            <person name="Liu Y."/>
            <person name="Xu W."/>
            <person name="Pan J."/>
            <person name="Luo Z.H."/>
            <person name="Li M."/>
        </authorList>
    </citation>
    <scope>NUCLEOTIDE SEQUENCE [LARGE SCALE GENOMIC DNA]</scope>
    <source>
        <strain evidence="1">HyVt-493</strain>
    </source>
</reference>
<proteinExistence type="predicted"/>
<dbReference type="Proteomes" id="UP000885750">
    <property type="component" value="Unassembled WGS sequence"/>
</dbReference>
<dbReference type="EMBL" id="DRMS01000320">
    <property type="protein sequence ID" value="HFC92836.1"/>
    <property type="molecule type" value="Genomic_DNA"/>
</dbReference>
<protein>
    <submittedName>
        <fullName evidence="1">Uncharacterized protein</fullName>
    </submittedName>
</protein>
<sequence>MGSHTDSCYCSYDENLKQWTEHLEVITLAEQWVRKKGITCKTGEALKDCYQQALPELHHAHSIFLKESLIDFVKTQGSACKQDEKQLGSSEIIESAFGTQKYLERNYAKEGFTSLILGIGALVGKITVDTVKEALSSTP</sequence>
<evidence type="ECO:0000313" key="1">
    <source>
        <dbReference type="EMBL" id="HFC92836.1"/>
    </source>
</evidence>
<gene>
    <name evidence="1" type="ORF">ENJ51_08500</name>
</gene>
<dbReference type="AlphaFoldDB" id="A0A7V2T0E8"/>
<accession>A0A7V2T0E8</accession>
<feature type="non-terminal residue" evidence="1">
    <location>
        <position position="139"/>
    </location>
</feature>
<name>A0A7V2T0E8_LEUMU</name>